<evidence type="ECO:0000313" key="9">
    <source>
        <dbReference type="Proteomes" id="UP000017819"/>
    </source>
</evidence>
<reference evidence="8 9" key="1">
    <citation type="journal article" date="2014" name="Genome Announc.">
        <title>Draft Genome Sequence of Lutibaculum baratangense Strain AMV1T, Isolated from a Mud Volcano in Andamans, India.</title>
        <authorList>
            <person name="Singh A."/>
            <person name="Sreenivas A."/>
            <person name="Sathyanarayana Reddy G."/>
            <person name="Pinnaka A.K."/>
            <person name="Shivaji S."/>
        </authorList>
    </citation>
    <scope>NUCLEOTIDE SEQUENCE [LARGE SCALE GENOMIC DNA]</scope>
    <source>
        <strain evidence="8 9">AMV1</strain>
    </source>
</reference>
<dbReference type="InterPro" id="IPR013527">
    <property type="entry name" value="YicC-like_N"/>
</dbReference>
<dbReference type="PANTHER" id="PTHR30636">
    <property type="entry name" value="UPF0701 PROTEIN YICC"/>
    <property type="match status" value="1"/>
</dbReference>
<feature type="domain" description="Endoribonuclease YicC-like N-terminal" evidence="6">
    <location>
        <begin position="4"/>
        <end position="157"/>
    </location>
</feature>
<dbReference type="InterPro" id="IPR005229">
    <property type="entry name" value="YicC/YloC-like"/>
</dbReference>
<dbReference type="RefSeq" id="WP_023430367.1">
    <property type="nucleotide sequence ID" value="NZ_AWXZ01000007.1"/>
</dbReference>
<comment type="similarity">
    <text evidence="5">Belongs to the YicC/YloC family.</text>
</comment>
<proteinExistence type="inferred from homology"/>
<comment type="caution">
    <text evidence="8">The sequence shown here is derived from an EMBL/GenBank/DDBJ whole genome shotgun (WGS) entry which is preliminary data.</text>
</comment>
<evidence type="ECO:0000256" key="5">
    <source>
        <dbReference type="ARBA" id="ARBA00035648"/>
    </source>
</evidence>
<dbReference type="STRING" id="631454.N177_0210"/>
<keyword evidence="2" id="KW-0540">Nuclease</keyword>
<organism evidence="8 9">
    <name type="scientific">Lutibaculum baratangense AMV1</name>
    <dbReference type="NCBI Taxonomy" id="631454"/>
    <lineage>
        <taxon>Bacteria</taxon>
        <taxon>Pseudomonadati</taxon>
        <taxon>Pseudomonadota</taxon>
        <taxon>Alphaproteobacteria</taxon>
        <taxon>Hyphomicrobiales</taxon>
        <taxon>Tepidamorphaceae</taxon>
        <taxon>Lutibaculum</taxon>
    </lineage>
</organism>
<dbReference type="NCBIfam" id="TIGR00255">
    <property type="entry name" value="YicC/YloC family endoribonuclease"/>
    <property type="match status" value="1"/>
</dbReference>
<accession>V4RMH0</accession>
<dbReference type="Pfam" id="PF03755">
    <property type="entry name" value="YicC-like_N"/>
    <property type="match status" value="1"/>
</dbReference>
<keyword evidence="3" id="KW-0255">Endonuclease</keyword>
<dbReference type="AlphaFoldDB" id="V4RMH0"/>
<comment type="cofactor">
    <cofactor evidence="1">
        <name>a divalent metal cation</name>
        <dbReference type="ChEBI" id="CHEBI:60240"/>
    </cofactor>
</comment>
<dbReference type="Proteomes" id="UP000017819">
    <property type="component" value="Unassembled WGS sequence"/>
</dbReference>
<evidence type="ECO:0000259" key="7">
    <source>
        <dbReference type="Pfam" id="PF08340"/>
    </source>
</evidence>
<evidence type="ECO:0000259" key="6">
    <source>
        <dbReference type="Pfam" id="PF03755"/>
    </source>
</evidence>
<dbReference type="PANTHER" id="PTHR30636:SF3">
    <property type="entry name" value="UPF0701 PROTEIN YICC"/>
    <property type="match status" value="1"/>
</dbReference>
<dbReference type="eggNOG" id="COG1561">
    <property type="taxonomic scope" value="Bacteria"/>
</dbReference>
<dbReference type="Pfam" id="PF08340">
    <property type="entry name" value="YicC-like_C"/>
    <property type="match status" value="1"/>
</dbReference>
<keyword evidence="4" id="KW-0378">Hydrolase</keyword>
<feature type="domain" description="Endoribonuclease YicC-like C-terminal" evidence="7">
    <location>
        <begin position="179"/>
        <end position="293"/>
    </location>
</feature>
<gene>
    <name evidence="8" type="ORF">N177_0210</name>
</gene>
<dbReference type="PATRIC" id="fig|631454.5.peg.208"/>
<dbReference type="EMBL" id="AWXZ01000007">
    <property type="protein sequence ID" value="ESR27231.1"/>
    <property type="molecule type" value="Genomic_DNA"/>
</dbReference>
<evidence type="ECO:0000256" key="1">
    <source>
        <dbReference type="ARBA" id="ARBA00001968"/>
    </source>
</evidence>
<evidence type="ECO:0000256" key="3">
    <source>
        <dbReference type="ARBA" id="ARBA00022759"/>
    </source>
</evidence>
<dbReference type="OrthoDB" id="9771229at2"/>
<evidence type="ECO:0000256" key="2">
    <source>
        <dbReference type="ARBA" id="ARBA00022722"/>
    </source>
</evidence>
<keyword evidence="9" id="KW-1185">Reference proteome</keyword>
<evidence type="ECO:0000256" key="4">
    <source>
        <dbReference type="ARBA" id="ARBA00022801"/>
    </source>
</evidence>
<name>V4RMH0_9HYPH</name>
<dbReference type="InterPro" id="IPR013551">
    <property type="entry name" value="YicC-like_C"/>
</dbReference>
<sequence>MGLASMTGFSGAEGAAGTHRWRWELRSVNSRGLDVRLRLGQGWDRLEPAVRQRLQQRVARGSVSASLTFEKQAGGGGLTVNEAALETVLQAAVSLSARANLPAPTPEGLLSLRGVLESEDQRVDEVDEELEAAVLRSFDEALEGLIAARLSEGARLREIVEGQLSRIAELAGAAEKAPARQADAIRARLAGQVEALLEATPSLDPQRLHQEAVLLATKADMREELDRLAAHVAAGRELLAEGGAVGRRLDFLAQEFGREANTLCSKSNDVGLTAIGLELKAVVDQLREQVHNIA</sequence>
<dbReference type="GO" id="GO:0004521">
    <property type="term" value="F:RNA endonuclease activity"/>
    <property type="evidence" value="ECO:0007669"/>
    <property type="project" value="InterPro"/>
</dbReference>
<protein>
    <submittedName>
        <fullName evidence="8">Protein YicC</fullName>
    </submittedName>
</protein>
<dbReference type="GO" id="GO:0016787">
    <property type="term" value="F:hydrolase activity"/>
    <property type="evidence" value="ECO:0007669"/>
    <property type="project" value="UniProtKB-KW"/>
</dbReference>
<evidence type="ECO:0000313" key="8">
    <source>
        <dbReference type="EMBL" id="ESR27231.1"/>
    </source>
</evidence>